<keyword evidence="2" id="KW-0560">Oxidoreductase</keyword>
<dbReference type="GO" id="GO:0016491">
    <property type="term" value="F:oxidoreductase activity"/>
    <property type="evidence" value="ECO:0007669"/>
    <property type="project" value="UniProtKB-KW"/>
</dbReference>
<keyword evidence="2" id="KW-0328">Glycosyltransferase</keyword>
<dbReference type="InterPro" id="IPR029044">
    <property type="entry name" value="Nucleotide-diphossugar_trans"/>
</dbReference>
<sequence length="318" mass="37452">MKENYKNPMVSIIIPTYKRETLIKKAIENLKKQTYKNLEIIVVNDNGIENNNCKERTYLEIKSYLDKKEIVYIELENNLGGALARNKGIEIAKGKYISFFDDDDEYHPDKIKLQVENFEKIQDNNIAFIKSEMDLKLDGKIISTTKTKKYFEGNLLKNHILNLHGIVGTISFLFRTDVLKEVNGFSKVSIRQEYMLILKILLKGYKGIHLDKNLVTLNCTGESITRTKNEKKVKCMEKVLTTRLTCTKLTKKEKKFILKNHYLDLAEWYCFYKKTKCLKYSFLGFQLNKNIIISLFKINLKNIFQNYYLRLRKLKKGY</sequence>
<keyword evidence="2" id="KW-0808">Transferase</keyword>
<dbReference type="EC" id="2.4.-.-" evidence="2"/>
<accession>A0ABU4W8H4</accession>
<dbReference type="CDD" id="cd00761">
    <property type="entry name" value="Glyco_tranf_GTA_type"/>
    <property type="match status" value="1"/>
</dbReference>
<dbReference type="EMBL" id="JAVIKH010000001">
    <property type="protein sequence ID" value="MDX8334911.1"/>
    <property type="molecule type" value="Genomic_DNA"/>
</dbReference>
<dbReference type="Proteomes" id="UP001279681">
    <property type="component" value="Unassembled WGS sequence"/>
</dbReference>
<proteinExistence type="predicted"/>
<gene>
    <name evidence="2" type="ORF">RFV38_00105</name>
</gene>
<dbReference type="RefSeq" id="WP_320312325.1">
    <property type="nucleotide sequence ID" value="NZ_JAVIKH010000001.1"/>
</dbReference>
<dbReference type="GO" id="GO:0016757">
    <property type="term" value="F:glycosyltransferase activity"/>
    <property type="evidence" value="ECO:0007669"/>
    <property type="project" value="UniProtKB-KW"/>
</dbReference>
<dbReference type="PANTHER" id="PTHR22916">
    <property type="entry name" value="GLYCOSYLTRANSFERASE"/>
    <property type="match status" value="1"/>
</dbReference>
<name>A0ABU4W8H4_9FUSO</name>
<comment type="caution">
    <text evidence="2">The sequence shown here is derived from an EMBL/GenBank/DDBJ whole genome shotgun (WGS) entry which is preliminary data.</text>
</comment>
<dbReference type="SUPFAM" id="SSF53448">
    <property type="entry name" value="Nucleotide-diphospho-sugar transferases"/>
    <property type="match status" value="1"/>
</dbReference>
<evidence type="ECO:0000259" key="1">
    <source>
        <dbReference type="Pfam" id="PF00535"/>
    </source>
</evidence>
<dbReference type="PANTHER" id="PTHR22916:SF3">
    <property type="entry name" value="UDP-GLCNAC:BETAGAL BETA-1,3-N-ACETYLGLUCOSAMINYLTRANSFERASE-LIKE PROTEIN 1"/>
    <property type="match status" value="1"/>
</dbReference>
<dbReference type="InterPro" id="IPR001173">
    <property type="entry name" value="Glyco_trans_2-like"/>
</dbReference>
<protein>
    <submittedName>
        <fullName evidence="2">Glycosyltransferase family 2 protein</fullName>
        <ecNumber evidence="2">2.4.-.-</ecNumber>
    </submittedName>
</protein>
<organism evidence="2 3">
    <name type="scientific">Candidatus Cetobacterium colombiensis</name>
    <dbReference type="NCBI Taxonomy" id="3073100"/>
    <lineage>
        <taxon>Bacteria</taxon>
        <taxon>Fusobacteriati</taxon>
        <taxon>Fusobacteriota</taxon>
        <taxon>Fusobacteriia</taxon>
        <taxon>Fusobacteriales</taxon>
        <taxon>Fusobacteriaceae</taxon>
        <taxon>Cetobacterium</taxon>
    </lineage>
</organism>
<dbReference type="Gene3D" id="3.90.550.10">
    <property type="entry name" value="Spore Coat Polysaccharide Biosynthesis Protein SpsA, Chain A"/>
    <property type="match status" value="1"/>
</dbReference>
<reference evidence="3" key="1">
    <citation type="submission" date="2023-07" db="EMBL/GenBank/DDBJ databases">
        <authorList>
            <person name="Colorado M.A."/>
            <person name="Villamil L.M."/>
            <person name="Melo J.F."/>
            <person name="Rodriguez J.A."/>
            <person name="Ruiz R.Y."/>
        </authorList>
    </citation>
    <scope>NUCLEOTIDE SEQUENCE [LARGE SCALE GENOMIC DNA]</scope>
    <source>
        <strain evidence="3">C33</strain>
    </source>
</reference>
<feature type="domain" description="Glycosyltransferase 2-like" evidence="1">
    <location>
        <begin position="11"/>
        <end position="144"/>
    </location>
</feature>
<dbReference type="Pfam" id="PF00535">
    <property type="entry name" value="Glycos_transf_2"/>
    <property type="match status" value="1"/>
</dbReference>
<evidence type="ECO:0000313" key="3">
    <source>
        <dbReference type="Proteomes" id="UP001279681"/>
    </source>
</evidence>
<evidence type="ECO:0000313" key="2">
    <source>
        <dbReference type="EMBL" id="MDX8334911.1"/>
    </source>
</evidence>
<keyword evidence="3" id="KW-1185">Reference proteome</keyword>